<keyword evidence="3" id="KW-1185">Reference proteome</keyword>
<feature type="compositionally biased region" description="Basic and acidic residues" evidence="1">
    <location>
        <begin position="1"/>
        <end position="14"/>
    </location>
</feature>
<comment type="caution">
    <text evidence="2">The sequence shown here is derived from an EMBL/GenBank/DDBJ whole genome shotgun (WGS) entry which is preliminary data.</text>
</comment>
<name>A0A423VP87_9PEZI</name>
<gene>
    <name evidence="2" type="ORF">VPNG_09124</name>
</gene>
<protein>
    <submittedName>
        <fullName evidence="2">Uncharacterized protein</fullName>
    </submittedName>
</protein>
<proteinExistence type="predicted"/>
<evidence type="ECO:0000313" key="3">
    <source>
        <dbReference type="Proteomes" id="UP000285146"/>
    </source>
</evidence>
<evidence type="ECO:0000313" key="2">
    <source>
        <dbReference type="EMBL" id="ROV92835.1"/>
    </source>
</evidence>
<dbReference type="Proteomes" id="UP000285146">
    <property type="component" value="Unassembled WGS sequence"/>
</dbReference>
<dbReference type="OrthoDB" id="5228679at2759"/>
<evidence type="ECO:0000256" key="1">
    <source>
        <dbReference type="SAM" id="MobiDB-lite"/>
    </source>
</evidence>
<dbReference type="EMBL" id="LKEB01000083">
    <property type="protein sequence ID" value="ROV92835.1"/>
    <property type="molecule type" value="Genomic_DNA"/>
</dbReference>
<dbReference type="InParanoid" id="A0A423VP87"/>
<accession>A0A423VP87</accession>
<dbReference type="AlphaFoldDB" id="A0A423VP87"/>
<reference evidence="2 3" key="1">
    <citation type="submission" date="2015-09" db="EMBL/GenBank/DDBJ databases">
        <title>Host preference determinants of Valsa canker pathogens revealed by comparative genomics.</title>
        <authorList>
            <person name="Yin Z."/>
            <person name="Huang L."/>
        </authorList>
    </citation>
    <scope>NUCLEOTIDE SEQUENCE [LARGE SCALE GENOMIC DNA]</scope>
    <source>
        <strain evidence="2 3">SXYLt</strain>
    </source>
</reference>
<feature type="region of interest" description="Disordered" evidence="1">
    <location>
        <begin position="1"/>
        <end position="23"/>
    </location>
</feature>
<organism evidence="2 3">
    <name type="scientific">Cytospora leucostoma</name>
    <dbReference type="NCBI Taxonomy" id="1230097"/>
    <lineage>
        <taxon>Eukaryota</taxon>
        <taxon>Fungi</taxon>
        <taxon>Dikarya</taxon>
        <taxon>Ascomycota</taxon>
        <taxon>Pezizomycotina</taxon>
        <taxon>Sordariomycetes</taxon>
        <taxon>Sordariomycetidae</taxon>
        <taxon>Diaporthales</taxon>
        <taxon>Cytosporaceae</taxon>
        <taxon>Cytospora</taxon>
    </lineage>
</organism>
<sequence>MYSEAFDHEIKPEPSSEPNLQPSFATFVSARMKREEDNDMVETRASVPAEEQLDDFSVHDQQTDTTNNQPAVLVYDITAALGDIGERVHVNTTRHSVGIDFEAGVQHADVDFDEEDDSDYELTEGEDEINKQIDDKAINNPAEQTGLTAEFRDFNLAGEELAHIDTDSEPNDDETNLFIDFDDNPDVRAAELASGSSSSGEESDIEQFVCDDLSSMGNINTTDLLHEHHSRRTIAGRPVKLTDFLYSPDTPGRGLYKLEKALDYEDHRASELQRMKRYVESALEGVELRQAQLRNALHTSRTDFSKACVKKGLSDELWQEYEAFCESLEPQFGSRGG</sequence>